<dbReference type="GO" id="GO:0005524">
    <property type="term" value="F:ATP binding"/>
    <property type="evidence" value="ECO:0007669"/>
    <property type="project" value="UniProtKB-UniRule"/>
</dbReference>
<keyword evidence="1 8" id="KW-0963">Cytoplasm</keyword>
<dbReference type="InterPro" id="IPR014729">
    <property type="entry name" value="Rossmann-like_a/b/a_fold"/>
</dbReference>
<keyword evidence="4 8" id="KW-0067">ATP-binding</keyword>
<gene>
    <name evidence="8" type="primary">valS</name>
    <name evidence="12" type="ORF">A3C17_00435</name>
</gene>
<proteinExistence type="inferred from homology"/>
<protein>
    <recommendedName>
        <fullName evidence="8">Valine--tRNA ligase</fullName>
        <ecNumber evidence="8">6.1.1.9</ecNumber>
    </recommendedName>
    <alternativeName>
        <fullName evidence="8">Valyl-tRNA synthetase</fullName>
        <shortName evidence="8">ValRS</shortName>
    </alternativeName>
</protein>
<dbReference type="GO" id="GO:0002161">
    <property type="term" value="F:aminoacyl-tRNA deacylase activity"/>
    <property type="evidence" value="ECO:0007669"/>
    <property type="project" value="InterPro"/>
</dbReference>
<dbReference type="InterPro" id="IPR001412">
    <property type="entry name" value="aa-tRNA-synth_I_CS"/>
</dbReference>
<feature type="domain" description="Aminoacyl-tRNA synthetase class Ia" evidence="9">
    <location>
        <begin position="26"/>
        <end position="599"/>
    </location>
</feature>
<dbReference type="InterPro" id="IPR010978">
    <property type="entry name" value="tRNA-bd_arm"/>
</dbReference>
<evidence type="ECO:0000313" key="13">
    <source>
        <dbReference type="Proteomes" id="UP000177097"/>
    </source>
</evidence>
<evidence type="ECO:0000256" key="5">
    <source>
        <dbReference type="ARBA" id="ARBA00022917"/>
    </source>
</evidence>
<dbReference type="SUPFAM" id="SSF52374">
    <property type="entry name" value="Nucleotidylyl transferase"/>
    <property type="match status" value="1"/>
</dbReference>
<dbReference type="EMBL" id="MGDX01000018">
    <property type="protein sequence ID" value="OGL71005.1"/>
    <property type="molecule type" value="Genomic_DNA"/>
</dbReference>
<organism evidence="12 13">
    <name type="scientific">Candidatus Uhrbacteria bacterium RIFCSPHIGHO2_02_FULL_53_13</name>
    <dbReference type="NCBI Taxonomy" id="1802389"/>
    <lineage>
        <taxon>Bacteria</taxon>
        <taxon>Candidatus Uhriibacteriota</taxon>
    </lineage>
</organism>
<evidence type="ECO:0000259" key="11">
    <source>
        <dbReference type="Pfam" id="PF10458"/>
    </source>
</evidence>
<comment type="function">
    <text evidence="8">Catalyzes the attachment of valine to tRNA(Val). As ValRS can inadvertently accommodate and process structurally similar amino acids such as threonine, to avoid such errors, it has a 'posttransfer' editing activity that hydrolyzes mischarged Thr-tRNA(Val) in a tRNA-dependent manner.</text>
</comment>
<evidence type="ECO:0000256" key="1">
    <source>
        <dbReference type="ARBA" id="ARBA00022490"/>
    </source>
</evidence>
<dbReference type="HAMAP" id="MF_02004">
    <property type="entry name" value="Val_tRNA_synth_type1"/>
    <property type="match status" value="1"/>
</dbReference>
<comment type="subcellular location">
    <subcellularLocation>
        <location evidence="8">Cytoplasm</location>
    </subcellularLocation>
</comment>
<feature type="short sequence motif" description="'KMSKS' region" evidence="8">
    <location>
        <begin position="560"/>
        <end position="564"/>
    </location>
</feature>
<dbReference type="InterPro" id="IPR033705">
    <property type="entry name" value="Anticodon_Ia_Val"/>
</dbReference>
<dbReference type="GO" id="GO:0004832">
    <property type="term" value="F:valine-tRNA ligase activity"/>
    <property type="evidence" value="ECO:0007669"/>
    <property type="project" value="UniProtKB-UniRule"/>
</dbReference>
<dbReference type="InterPro" id="IPR009008">
    <property type="entry name" value="Val/Leu/Ile-tRNA-synth_edit"/>
</dbReference>
<evidence type="ECO:0000256" key="7">
    <source>
        <dbReference type="ARBA" id="ARBA00047552"/>
    </source>
</evidence>
<dbReference type="PANTHER" id="PTHR11946:SF93">
    <property type="entry name" value="VALINE--TRNA LIGASE, CHLOROPLASTIC_MITOCHONDRIAL 2"/>
    <property type="match status" value="1"/>
</dbReference>
<dbReference type="Pfam" id="PF10458">
    <property type="entry name" value="Val_tRNA-synt_C"/>
    <property type="match status" value="1"/>
</dbReference>
<dbReference type="Gene3D" id="1.10.287.380">
    <property type="entry name" value="Valyl-tRNA synthetase, C-terminal domain"/>
    <property type="match status" value="1"/>
</dbReference>
<comment type="similarity">
    <text evidence="8">Belongs to the class-I aminoacyl-tRNA synthetase family. ValS type 1 subfamily.</text>
</comment>
<dbReference type="InterPro" id="IPR019499">
    <property type="entry name" value="Val-tRNA_synth_tRNA-bd"/>
</dbReference>
<feature type="domain" description="Methionyl/Valyl/Leucyl/Isoleucyl-tRNA synthetase anticodon-binding" evidence="10">
    <location>
        <begin position="642"/>
        <end position="783"/>
    </location>
</feature>
<evidence type="ECO:0000256" key="2">
    <source>
        <dbReference type="ARBA" id="ARBA00022598"/>
    </source>
</evidence>
<dbReference type="AlphaFoldDB" id="A0A1F7TYC6"/>
<evidence type="ECO:0000313" key="12">
    <source>
        <dbReference type="EMBL" id="OGL71005.1"/>
    </source>
</evidence>
<keyword evidence="3 8" id="KW-0547">Nucleotide-binding</keyword>
<keyword evidence="5 8" id="KW-0648">Protein biosynthesis</keyword>
<feature type="binding site" evidence="8">
    <location>
        <position position="563"/>
    </location>
    <ligand>
        <name>ATP</name>
        <dbReference type="ChEBI" id="CHEBI:30616"/>
    </ligand>
</feature>
<dbReference type="CDD" id="cd07962">
    <property type="entry name" value="Anticodon_Ia_Val"/>
    <property type="match status" value="1"/>
</dbReference>
<dbReference type="Pfam" id="PF00133">
    <property type="entry name" value="tRNA-synt_1"/>
    <property type="match status" value="1"/>
</dbReference>
<dbReference type="InterPro" id="IPR009080">
    <property type="entry name" value="tRNAsynth_Ia_anticodon-bd"/>
</dbReference>
<evidence type="ECO:0000256" key="8">
    <source>
        <dbReference type="HAMAP-Rule" id="MF_02004"/>
    </source>
</evidence>
<keyword evidence="2 8" id="KW-0436">Ligase</keyword>
<dbReference type="GO" id="GO:0006438">
    <property type="term" value="P:valyl-tRNA aminoacylation"/>
    <property type="evidence" value="ECO:0007669"/>
    <property type="project" value="UniProtKB-UniRule"/>
</dbReference>
<dbReference type="GO" id="GO:0005829">
    <property type="term" value="C:cytosol"/>
    <property type="evidence" value="ECO:0007669"/>
    <property type="project" value="TreeGrafter"/>
</dbReference>
<keyword evidence="6 8" id="KW-0030">Aminoacyl-tRNA synthetase</keyword>
<dbReference type="PANTHER" id="PTHR11946">
    <property type="entry name" value="VALYL-TRNA SYNTHETASES"/>
    <property type="match status" value="1"/>
</dbReference>
<comment type="domain">
    <text evidence="8">ValRS has two distinct active sites: one for aminoacylation and one for editing. The misactivated threonine is translocated from the active site to the editing site.</text>
</comment>
<dbReference type="Gene3D" id="3.40.50.620">
    <property type="entry name" value="HUPs"/>
    <property type="match status" value="2"/>
</dbReference>
<dbReference type="NCBIfam" id="NF004349">
    <property type="entry name" value="PRK05729.1"/>
    <property type="match status" value="1"/>
</dbReference>
<dbReference type="PRINTS" id="PR00986">
    <property type="entry name" value="TRNASYNTHVAL"/>
</dbReference>
<comment type="caution">
    <text evidence="8">Lacks conserved residue(s) required for the propagation of feature annotation.</text>
</comment>
<evidence type="ECO:0000259" key="10">
    <source>
        <dbReference type="Pfam" id="PF08264"/>
    </source>
</evidence>
<dbReference type="SUPFAM" id="SSF50677">
    <property type="entry name" value="ValRS/IleRS/LeuRS editing domain"/>
    <property type="match status" value="1"/>
</dbReference>
<evidence type="ECO:0000256" key="4">
    <source>
        <dbReference type="ARBA" id="ARBA00022840"/>
    </source>
</evidence>
<name>A0A1F7TYC6_9BACT</name>
<comment type="domain">
    <text evidence="8">The C-terminal coiled-coil domain is crucial for aminoacylation activity.</text>
</comment>
<dbReference type="InterPro" id="IPR002303">
    <property type="entry name" value="Valyl-tRNA_ligase"/>
</dbReference>
<dbReference type="NCBIfam" id="TIGR00422">
    <property type="entry name" value="valS"/>
    <property type="match status" value="1"/>
</dbReference>
<dbReference type="STRING" id="1802389.A3C17_00435"/>
<comment type="caution">
    <text evidence="12">The sequence shown here is derived from an EMBL/GenBank/DDBJ whole genome shotgun (WGS) entry which is preliminary data.</text>
</comment>
<dbReference type="InterPro" id="IPR037118">
    <property type="entry name" value="Val-tRNA_synth_C_sf"/>
</dbReference>
<dbReference type="SUPFAM" id="SSF46589">
    <property type="entry name" value="tRNA-binding arm"/>
    <property type="match status" value="1"/>
</dbReference>
<comment type="catalytic activity">
    <reaction evidence="7 8">
        <text>tRNA(Val) + L-valine + ATP = L-valyl-tRNA(Val) + AMP + diphosphate</text>
        <dbReference type="Rhea" id="RHEA:10704"/>
        <dbReference type="Rhea" id="RHEA-COMP:9672"/>
        <dbReference type="Rhea" id="RHEA-COMP:9708"/>
        <dbReference type="ChEBI" id="CHEBI:30616"/>
        <dbReference type="ChEBI" id="CHEBI:33019"/>
        <dbReference type="ChEBI" id="CHEBI:57762"/>
        <dbReference type="ChEBI" id="CHEBI:78442"/>
        <dbReference type="ChEBI" id="CHEBI:78537"/>
        <dbReference type="ChEBI" id="CHEBI:456215"/>
        <dbReference type="EC" id="6.1.1.9"/>
    </reaction>
</comment>
<dbReference type="CDD" id="cd00817">
    <property type="entry name" value="ValRS_core"/>
    <property type="match status" value="1"/>
</dbReference>
<dbReference type="InterPro" id="IPR013155">
    <property type="entry name" value="M/V/L/I-tRNA-synth_anticd-bd"/>
</dbReference>
<keyword evidence="8" id="KW-0175">Coiled coil</keyword>
<feature type="domain" description="Valyl-tRNA synthetase tRNA-binding arm" evidence="11">
    <location>
        <begin position="840"/>
        <end position="904"/>
    </location>
</feature>
<dbReference type="SUPFAM" id="SSF47323">
    <property type="entry name" value="Anticodon-binding domain of a subclass of class I aminoacyl-tRNA synthetases"/>
    <property type="match status" value="1"/>
</dbReference>
<dbReference type="EC" id="6.1.1.9" evidence="8"/>
<accession>A0A1F7TYC6</accession>
<sequence length="905" mass="102697">MPELPKAYVAEEYEDAIAKTERLSGFYNPDQLPGSREKTFAVILPPPNATGTLHIGHAVMLAIQDVVVRFQRMRGKKSLWLPGTDHAAIATQVKVEKLLAQEEHKTRHDLGREAFLKRVDAFVEKSRATIRHQIEKMGCSIDWSREAFTLDEARNLAVRTCFKRMYDDRLIYRGHRVINWDPKGQTVISDDELVYEERQATLYTFHYGKDVPIPIATTRPETKVGDTAIAVHPKGRWKKYIGREYDVEFAGASLHLRVIGDEQIDETFGTGALGVTPAHSMVDAEMAQRHMLPMVQVIDEHAQMTDAAGELVRGMSVQDAREHIVAWLKENDLMLGEQEITQNVSTAERTGEVIEPLPKLQWFIDVNKEFAFSQSKHAPIRGLKNGKKVTLKRLLQHTVKSGQVGIIPDRFEATYFHWIDHLRDWCISRQLWYGHRIPVWYCVACGKGASEEAMKRCKEPIVSTENVTSCPHCGGAVKQDPDTLDTWFSAGLWTFSTLGWPDESALDLQTYHPTALLETGRDILFFWVARMILMSTYCLGEVPFRYAYLHGLVRDGQGRKMSKSLDNIIDPLDMIKAYGTDAVRLSLVIGSTPGNDLNLPKERIAGFRNFTNKLWNITRFVFMNVREVVRVDVSPKPVTAADRWILGRLAAVHASVTAKLEEPVFALSQAGEELRDFTWSDFADWYIEVAKGQLKDEHQMSSTEQILLYVSQTLLKLWHPFMPFVTQRLWQEVDEDGLLLVEAWPDALETKPDEAFSRVKDVVTMIRNLRATYRVPERTAVPVTLISAQCDFWKDMEPMIRTLVLVESLSVCDVAESGAQYAVASLGDTEVRVHLAGAIDVKAEIARLMSAWQDVEDYVKQQEKKLKNKAFVKAAPVEVVDGERRKLDEACAKRDAYRAQLDALT</sequence>
<evidence type="ECO:0000259" key="9">
    <source>
        <dbReference type="Pfam" id="PF00133"/>
    </source>
</evidence>
<comment type="subunit">
    <text evidence="8">Monomer.</text>
</comment>
<dbReference type="Proteomes" id="UP000177097">
    <property type="component" value="Unassembled WGS sequence"/>
</dbReference>
<reference evidence="12 13" key="1">
    <citation type="journal article" date="2016" name="Nat. Commun.">
        <title>Thousands of microbial genomes shed light on interconnected biogeochemical processes in an aquifer system.</title>
        <authorList>
            <person name="Anantharaman K."/>
            <person name="Brown C.T."/>
            <person name="Hug L.A."/>
            <person name="Sharon I."/>
            <person name="Castelle C.J."/>
            <person name="Probst A.J."/>
            <person name="Thomas B.C."/>
            <person name="Singh A."/>
            <person name="Wilkins M.J."/>
            <person name="Karaoz U."/>
            <person name="Brodie E.L."/>
            <person name="Williams K.H."/>
            <person name="Hubbard S.S."/>
            <person name="Banfield J.F."/>
        </authorList>
    </citation>
    <scope>NUCLEOTIDE SEQUENCE [LARGE SCALE GENOMIC DNA]</scope>
</reference>
<dbReference type="Pfam" id="PF08264">
    <property type="entry name" value="Anticodon_1"/>
    <property type="match status" value="1"/>
</dbReference>
<evidence type="ECO:0000256" key="6">
    <source>
        <dbReference type="ARBA" id="ARBA00023146"/>
    </source>
</evidence>
<dbReference type="Gene3D" id="1.10.730.10">
    <property type="entry name" value="Isoleucyl-tRNA Synthetase, Domain 1"/>
    <property type="match status" value="1"/>
</dbReference>
<dbReference type="PROSITE" id="PS00178">
    <property type="entry name" value="AA_TRNA_LIGASE_I"/>
    <property type="match status" value="1"/>
</dbReference>
<evidence type="ECO:0000256" key="3">
    <source>
        <dbReference type="ARBA" id="ARBA00022741"/>
    </source>
</evidence>
<dbReference type="InterPro" id="IPR002300">
    <property type="entry name" value="aa-tRNA-synth_Ia"/>
</dbReference>